<reference evidence="3 4" key="1">
    <citation type="submission" date="2019-12" db="EMBL/GenBank/DDBJ databases">
        <title>Complete genome sequence of Algicella marina strain 9Alg 56(T) isolated from the red alga Tichocarpus crinitus.</title>
        <authorList>
            <person name="Kim S.-G."/>
            <person name="Nedashkovskaya O.I."/>
        </authorList>
    </citation>
    <scope>NUCLEOTIDE SEQUENCE [LARGE SCALE GENOMIC DNA]</scope>
    <source>
        <strain evidence="3 4">9Alg 56</strain>
    </source>
</reference>
<name>A0A6P1T648_9RHOB</name>
<dbReference type="KEGG" id="amaq:GO499_19130"/>
<dbReference type="InterPro" id="IPR029058">
    <property type="entry name" value="AB_hydrolase_fold"/>
</dbReference>
<accession>A0A6P1T648</accession>
<dbReference type="Pfam" id="PF07859">
    <property type="entry name" value="Abhydrolase_3"/>
    <property type="match status" value="1"/>
</dbReference>
<dbReference type="Proteomes" id="UP000464495">
    <property type="component" value="Chromosome"/>
</dbReference>
<dbReference type="InterPro" id="IPR013094">
    <property type="entry name" value="AB_hydrolase_3"/>
</dbReference>
<dbReference type="AlphaFoldDB" id="A0A6P1T648"/>
<proteinExistence type="predicted"/>
<keyword evidence="4" id="KW-1185">Reference proteome</keyword>
<organism evidence="3 4">
    <name type="scientific">Algicella marina</name>
    <dbReference type="NCBI Taxonomy" id="2683284"/>
    <lineage>
        <taxon>Bacteria</taxon>
        <taxon>Pseudomonadati</taxon>
        <taxon>Pseudomonadota</taxon>
        <taxon>Alphaproteobacteria</taxon>
        <taxon>Rhodobacterales</taxon>
        <taxon>Paracoccaceae</taxon>
        <taxon>Algicella</taxon>
    </lineage>
</organism>
<evidence type="ECO:0000259" key="2">
    <source>
        <dbReference type="Pfam" id="PF07859"/>
    </source>
</evidence>
<evidence type="ECO:0000313" key="4">
    <source>
        <dbReference type="Proteomes" id="UP000464495"/>
    </source>
</evidence>
<dbReference type="SUPFAM" id="SSF53474">
    <property type="entry name" value="alpha/beta-Hydrolases"/>
    <property type="match status" value="1"/>
</dbReference>
<gene>
    <name evidence="3" type="ORF">GO499_19130</name>
</gene>
<dbReference type="PANTHER" id="PTHR48081">
    <property type="entry name" value="AB HYDROLASE SUPERFAMILY PROTEIN C4A8.06C"/>
    <property type="match status" value="1"/>
</dbReference>
<evidence type="ECO:0000256" key="1">
    <source>
        <dbReference type="ARBA" id="ARBA00022801"/>
    </source>
</evidence>
<dbReference type="GO" id="GO:0016787">
    <property type="term" value="F:hydrolase activity"/>
    <property type="evidence" value="ECO:0007669"/>
    <property type="project" value="UniProtKB-KW"/>
</dbReference>
<evidence type="ECO:0000313" key="3">
    <source>
        <dbReference type="EMBL" id="QHQ37507.1"/>
    </source>
</evidence>
<dbReference type="InterPro" id="IPR050300">
    <property type="entry name" value="GDXG_lipolytic_enzyme"/>
</dbReference>
<feature type="domain" description="Alpha/beta hydrolase fold-3" evidence="2">
    <location>
        <begin position="67"/>
        <end position="151"/>
    </location>
</feature>
<protein>
    <submittedName>
        <fullName evidence="3">Alpha/beta fold hydrolase</fullName>
    </submittedName>
</protein>
<dbReference type="Gene3D" id="3.40.50.1820">
    <property type="entry name" value="alpha/beta hydrolase"/>
    <property type="match status" value="1"/>
</dbReference>
<sequence>MIRDWDDAYANRDHIPGADDFVRRWPEEAAAFRAALGERAELDLAYGEKPRQVMDLFRPEGQHLGLLVFVHGGYWRMFDKSNWSHFAEGALASGWAVAMPSYTLAPEARISQITQEVTAAVEAAAGLVQGPVRLAGHSAGGHLVTRLVCRDSCLSEDVLERLERVTSISGVHDLRPMLRLAMNADLRLDAAESRAESPVLREPLEDVRVMAWVGADERPEFVRQTTLLANIWTGLGAEMAQVKDAGRHHFDVIDGLREADSPLMQAVLG</sequence>
<keyword evidence="1 3" id="KW-0378">Hydrolase</keyword>
<dbReference type="PANTHER" id="PTHR48081:SF33">
    <property type="entry name" value="KYNURENINE FORMAMIDASE"/>
    <property type="match status" value="1"/>
</dbReference>
<dbReference type="EMBL" id="CP046620">
    <property type="protein sequence ID" value="QHQ37507.1"/>
    <property type="molecule type" value="Genomic_DNA"/>
</dbReference>